<dbReference type="OrthoDB" id="7489730at2759"/>
<dbReference type="AlphaFoldDB" id="A0A9R0EU24"/>
<reference evidence="3" key="1">
    <citation type="submission" date="2025-08" db="UniProtKB">
        <authorList>
            <consortium name="RefSeq"/>
        </authorList>
    </citation>
    <scope>IDENTIFICATION</scope>
    <source>
        <tissue evidence="3">Whole larval tissue</tissue>
    </source>
</reference>
<feature type="region of interest" description="Disordered" evidence="1">
    <location>
        <begin position="79"/>
        <end position="117"/>
    </location>
</feature>
<evidence type="ECO:0000313" key="3">
    <source>
        <dbReference type="RefSeq" id="XP_035457816.2"/>
    </source>
</evidence>
<proteinExistence type="predicted"/>
<feature type="compositionally biased region" description="Low complexity" evidence="1">
    <location>
        <begin position="211"/>
        <end position="223"/>
    </location>
</feature>
<dbReference type="RefSeq" id="XP_035457816.2">
    <property type="nucleotide sequence ID" value="XM_035601923.2"/>
</dbReference>
<protein>
    <submittedName>
        <fullName evidence="3">Uncharacterized protein LOC118281346</fullName>
    </submittedName>
</protein>
<accession>A0A9R0EU24</accession>
<sequence>MAPAAPMRPAPPSAAPPRAAPVYRAPPDNIAPGRFPSPPKMPADKRKAVFITPPFRPPPVLPPFAPPLHGAAPVPTYAAAAAATTTGTPAPAAPPTPKPRSPTTPCAPPPKKTRYPPLIVEKLPNWVEHFTALKRRLGHAPNARPFGKGCASRPAPTRSTGRSRPTWLNWRNTRESPGSRTPSPRSEASRWPYVGYLWTPRRRRLWRRCRTPATARSTSAPSARARDDLGVYTTPR</sequence>
<feature type="compositionally biased region" description="Pro residues" evidence="1">
    <location>
        <begin position="91"/>
        <end position="110"/>
    </location>
</feature>
<feature type="region of interest" description="Disordered" evidence="1">
    <location>
        <begin position="1"/>
        <end position="54"/>
    </location>
</feature>
<evidence type="ECO:0000256" key="1">
    <source>
        <dbReference type="SAM" id="MobiDB-lite"/>
    </source>
</evidence>
<evidence type="ECO:0000313" key="2">
    <source>
        <dbReference type="Proteomes" id="UP000829999"/>
    </source>
</evidence>
<organism evidence="2 3">
    <name type="scientific">Spodoptera frugiperda</name>
    <name type="common">Fall armyworm</name>
    <dbReference type="NCBI Taxonomy" id="7108"/>
    <lineage>
        <taxon>Eukaryota</taxon>
        <taxon>Metazoa</taxon>
        <taxon>Ecdysozoa</taxon>
        <taxon>Arthropoda</taxon>
        <taxon>Hexapoda</taxon>
        <taxon>Insecta</taxon>
        <taxon>Pterygota</taxon>
        <taxon>Neoptera</taxon>
        <taxon>Endopterygota</taxon>
        <taxon>Lepidoptera</taxon>
        <taxon>Glossata</taxon>
        <taxon>Ditrysia</taxon>
        <taxon>Noctuoidea</taxon>
        <taxon>Noctuidae</taxon>
        <taxon>Amphipyrinae</taxon>
        <taxon>Spodoptera</taxon>
    </lineage>
</organism>
<feature type="compositionally biased region" description="Polar residues" evidence="1">
    <location>
        <begin position="169"/>
        <end position="186"/>
    </location>
</feature>
<feature type="region of interest" description="Disordered" evidence="1">
    <location>
        <begin position="208"/>
        <end position="236"/>
    </location>
</feature>
<gene>
    <name evidence="3" type="primary">LOC118281346</name>
</gene>
<keyword evidence="2" id="KW-1185">Reference proteome</keyword>
<feature type="compositionally biased region" description="Pro residues" evidence="1">
    <location>
        <begin position="1"/>
        <end position="19"/>
    </location>
</feature>
<name>A0A9R0EU24_SPOFR</name>
<dbReference type="Proteomes" id="UP000829999">
    <property type="component" value="Chromosome 30"/>
</dbReference>
<feature type="compositionally biased region" description="Low complexity" evidence="1">
    <location>
        <begin position="79"/>
        <end position="90"/>
    </location>
</feature>
<dbReference type="GeneID" id="118281346"/>
<feature type="region of interest" description="Disordered" evidence="1">
    <location>
        <begin position="139"/>
        <end position="188"/>
    </location>
</feature>